<dbReference type="GO" id="GO:0032153">
    <property type="term" value="C:cell division site"/>
    <property type="evidence" value="ECO:0007669"/>
    <property type="project" value="TreeGrafter"/>
</dbReference>
<evidence type="ECO:0000313" key="13">
    <source>
        <dbReference type="Proteomes" id="UP000010880"/>
    </source>
</evidence>
<evidence type="ECO:0000256" key="1">
    <source>
        <dbReference type="ARBA" id="ARBA00004141"/>
    </source>
</evidence>
<keyword evidence="8 11" id="KW-1133">Transmembrane helix</keyword>
<feature type="transmembrane region" description="Helical" evidence="11">
    <location>
        <begin position="106"/>
        <end position="126"/>
    </location>
</feature>
<dbReference type="Proteomes" id="UP000010880">
    <property type="component" value="Chromosome"/>
</dbReference>
<reference evidence="13" key="1">
    <citation type="submission" date="2012-02" db="EMBL/GenBank/DDBJ databases">
        <title>The complete genome of Halobacteroides halobius DSM 5150.</title>
        <authorList>
            <person name="Lucas S."/>
            <person name="Copeland A."/>
            <person name="Lapidus A."/>
            <person name="Glavina del Rio T."/>
            <person name="Dalin E."/>
            <person name="Tice H."/>
            <person name="Bruce D."/>
            <person name="Goodwin L."/>
            <person name="Pitluck S."/>
            <person name="Peters L."/>
            <person name="Mikhailova N."/>
            <person name="Gu W."/>
            <person name="Kyrpides N."/>
            <person name="Mavromatis K."/>
            <person name="Ivanova N."/>
            <person name="Brettin T."/>
            <person name="Detter J.C."/>
            <person name="Han C."/>
            <person name="Larimer F."/>
            <person name="Land M."/>
            <person name="Hauser L."/>
            <person name="Markowitz V."/>
            <person name="Cheng J.-F."/>
            <person name="Hugenholtz P."/>
            <person name="Woyke T."/>
            <person name="Wu D."/>
            <person name="Tindall B."/>
            <person name="Pomrenke H."/>
            <person name="Brambilla E."/>
            <person name="Klenk H.-P."/>
            <person name="Eisen J.A."/>
        </authorList>
    </citation>
    <scope>NUCLEOTIDE SEQUENCE [LARGE SCALE GENOMIC DNA]</scope>
    <source>
        <strain evidence="13">ATCC 35273 / DSM 5150 / MD-1</strain>
    </source>
</reference>
<dbReference type="PATRIC" id="fig|748449.3.peg.1915"/>
<dbReference type="InterPro" id="IPR011923">
    <property type="entry name" value="RodA/MrdB"/>
</dbReference>
<dbReference type="GO" id="GO:0015648">
    <property type="term" value="F:lipid-linked peptidoglycan transporter activity"/>
    <property type="evidence" value="ECO:0007669"/>
    <property type="project" value="TreeGrafter"/>
</dbReference>
<dbReference type="RefSeq" id="WP_015327602.1">
    <property type="nucleotide sequence ID" value="NC_019978.1"/>
</dbReference>
<comment type="similarity">
    <text evidence="11">Belongs to the SEDS family. MrdB/RodA subfamily.</text>
</comment>
<keyword evidence="9 11" id="KW-0472">Membrane</keyword>
<sequence>MEKLIKNIDYVIPLITLVLIMMGLVLIGSATHVNEGSFWNNIFLQKQLIATLVGSIAIGIILVFDYRILQDYVNVIYGGIVLVLVGILFVAQTIQGGQSWIRLGPFSFQPSEITKIAVIITLADVLTKRKRRIKYILGLIVPGIYIGVPFILILLQNDLGTSLVLLAIFIGMIYVAGANSKFLFGSIFGVIAVTASWVSAHLYLGVPIPLQRYQLNRFLVLVNPQFDPLGAGYNVIQSKVAIGSGGIFGKGLFAGTQNQLNFLPERHTDFIFSVLGEEFGLIGTMVVLVCYFILIWRGITVAKNAKDSFGRFLVIGVLCMYIFHIVENVGMTLGIMPVTGIPLPFISYGGSAMVTNLIGIGLILNVNMRRKKLSF</sequence>
<evidence type="ECO:0000256" key="10">
    <source>
        <dbReference type="ARBA" id="ARBA00023316"/>
    </source>
</evidence>
<comment type="catalytic activity">
    <reaction evidence="11">
        <text>[GlcNAc-(1-&gt;4)-Mur2Ac(oyl-L-Ala-gamma-D-Glu-L-Lys-D-Ala-D-Ala)](n)-di-trans,octa-cis-undecaprenyl diphosphate + beta-D-GlcNAc-(1-&gt;4)-Mur2Ac(oyl-L-Ala-gamma-D-Glu-L-Lys-D-Ala-D-Ala)-di-trans,octa-cis-undecaprenyl diphosphate = [GlcNAc-(1-&gt;4)-Mur2Ac(oyl-L-Ala-gamma-D-Glu-L-Lys-D-Ala-D-Ala)](n+1)-di-trans,octa-cis-undecaprenyl diphosphate + di-trans,octa-cis-undecaprenyl diphosphate + H(+)</text>
        <dbReference type="Rhea" id="RHEA:23708"/>
        <dbReference type="Rhea" id="RHEA-COMP:9602"/>
        <dbReference type="Rhea" id="RHEA-COMP:9603"/>
        <dbReference type="ChEBI" id="CHEBI:15378"/>
        <dbReference type="ChEBI" id="CHEBI:58405"/>
        <dbReference type="ChEBI" id="CHEBI:60033"/>
        <dbReference type="ChEBI" id="CHEBI:78435"/>
        <dbReference type="EC" id="2.4.99.28"/>
    </reaction>
</comment>
<keyword evidence="7 11" id="KW-0573">Peptidoglycan synthesis</keyword>
<dbReference type="NCBIfam" id="TIGR02210">
    <property type="entry name" value="rodA_shape"/>
    <property type="match status" value="1"/>
</dbReference>
<comment type="function">
    <text evidence="11">Peptidoglycan polymerase that is essential for cell wall elongation.</text>
</comment>
<feature type="transmembrane region" description="Helical" evidence="11">
    <location>
        <begin position="183"/>
        <end position="204"/>
    </location>
</feature>
<keyword evidence="2 11" id="KW-1003">Cell membrane</keyword>
<dbReference type="PROSITE" id="PS00428">
    <property type="entry name" value="FTSW_RODA_SPOVE"/>
    <property type="match status" value="1"/>
</dbReference>
<evidence type="ECO:0000256" key="3">
    <source>
        <dbReference type="ARBA" id="ARBA00022676"/>
    </source>
</evidence>
<keyword evidence="4 11" id="KW-0808">Transferase</keyword>
<keyword evidence="10 11" id="KW-0961">Cell wall biogenesis/degradation</keyword>
<dbReference type="GO" id="GO:0005886">
    <property type="term" value="C:plasma membrane"/>
    <property type="evidence" value="ECO:0007669"/>
    <property type="project" value="UniProtKB-SubCell"/>
</dbReference>
<gene>
    <name evidence="11" type="primary">rodA</name>
    <name evidence="12" type="ordered locus">Halha_1988</name>
</gene>
<dbReference type="KEGG" id="hhl:Halha_1988"/>
<protein>
    <recommendedName>
        <fullName evidence="11">Peptidoglycan glycosyltransferase RodA</fullName>
        <shortName evidence="11">PGT</shortName>
        <ecNumber evidence="11">2.4.99.28</ecNumber>
    </recommendedName>
    <alternativeName>
        <fullName evidence="11">Cell elongation protein RodA</fullName>
    </alternativeName>
    <alternativeName>
        <fullName evidence="11">Cell wall polymerase</fullName>
    </alternativeName>
    <alternativeName>
        <fullName evidence="11">Peptidoglycan polymerase</fullName>
        <shortName evidence="11">PG polymerase</shortName>
    </alternativeName>
</protein>
<dbReference type="EMBL" id="CP003359">
    <property type="protein sequence ID" value="AGB41887.1"/>
    <property type="molecule type" value="Genomic_DNA"/>
</dbReference>
<name>L0K9D0_HALHC</name>
<proteinExistence type="inferred from homology"/>
<evidence type="ECO:0000256" key="5">
    <source>
        <dbReference type="ARBA" id="ARBA00022692"/>
    </source>
</evidence>
<evidence type="ECO:0000256" key="8">
    <source>
        <dbReference type="ARBA" id="ARBA00022989"/>
    </source>
</evidence>
<evidence type="ECO:0000256" key="11">
    <source>
        <dbReference type="HAMAP-Rule" id="MF_02079"/>
    </source>
</evidence>
<dbReference type="UniPathway" id="UPA00219"/>
<dbReference type="OrthoDB" id="9812661at2"/>
<feature type="transmembrane region" description="Helical" evidence="11">
    <location>
        <begin position="270"/>
        <end position="296"/>
    </location>
</feature>
<feature type="transmembrane region" description="Helical" evidence="11">
    <location>
        <begin position="346"/>
        <end position="366"/>
    </location>
</feature>
<comment type="pathway">
    <text evidence="11">Cell wall biogenesis; peptidoglycan biosynthesis.</text>
</comment>
<evidence type="ECO:0000256" key="7">
    <source>
        <dbReference type="ARBA" id="ARBA00022984"/>
    </source>
</evidence>
<dbReference type="GO" id="GO:0008360">
    <property type="term" value="P:regulation of cell shape"/>
    <property type="evidence" value="ECO:0007669"/>
    <property type="project" value="UniProtKB-KW"/>
</dbReference>
<dbReference type="InterPro" id="IPR018365">
    <property type="entry name" value="Cell_cycle_FtsW-rel_CS"/>
</dbReference>
<keyword evidence="6 11" id="KW-0133">Cell shape</keyword>
<dbReference type="eggNOG" id="COG0772">
    <property type="taxonomic scope" value="Bacteria"/>
</dbReference>
<evidence type="ECO:0000256" key="4">
    <source>
        <dbReference type="ARBA" id="ARBA00022679"/>
    </source>
</evidence>
<accession>L0K9D0</accession>
<dbReference type="PANTHER" id="PTHR30474">
    <property type="entry name" value="CELL CYCLE PROTEIN"/>
    <property type="match status" value="1"/>
</dbReference>
<evidence type="ECO:0000256" key="9">
    <source>
        <dbReference type="ARBA" id="ARBA00023136"/>
    </source>
</evidence>
<feature type="transmembrane region" description="Helical" evidence="11">
    <location>
        <begin position="308"/>
        <end position="326"/>
    </location>
</feature>
<feature type="transmembrane region" description="Helical" evidence="11">
    <location>
        <begin position="75"/>
        <end position="94"/>
    </location>
</feature>
<dbReference type="EC" id="2.4.99.28" evidence="11"/>
<dbReference type="HAMAP" id="MF_02079">
    <property type="entry name" value="PGT_RodA"/>
    <property type="match status" value="1"/>
</dbReference>
<evidence type="ECO:0000256" key="6">
    <source>
        <dbReference type="ARBA" id="ARBA00022960"/>
    </source>
</evidence>
<evidence type="ECO:0000256" key="2">
    <source>
        <dbReference type="ARBA" id="ARBA00022475"/>
    </source>
</evidence>
<dbReference type="GO" id="GO:0051301">
    <property type="term" value="P:cell division"/>
    <property type="evidence" value="ECO:0007669"/>
    <property type="project" value="InterPro"/>
</dbReference>
<keyword evidence="5 11" id="KW-0812">Transmembrane</keyword>
<feature type="transmembrane region" description="Helical" evidence="11">
    <location>
        <begin position="159"/>
        <end position="176"/>
    </location>
</feature>
<dbReference type="GO" id="GO:0008955">
    <property type="term" value="F:peptidoglycan glycosyltransferase activity"/>
    <property type="evidence" value="ECO:0007669"/>
    <property type="project" value="UniProtKB-UniRule"/>
</dbReference>
<feature type="transmembrane region" description="Helical" evidence="11">
    <location>
        <begin position="133"/>
        <end position="153"/>
    </location>
</feature>
<evidence type="ECO:0000313" key="12">
    <source>
        <dbReference type="EMBL" id="AGB41887.1"/>
    </source>
</evidence>
<dbReference type="PANTHER" id="PTHR30474:SF1">
    <property type="entry name" value="PEPTIDOGLYCAN GLYCOSYLTRANSFERASE MRDB"/>
    <property type="match status" value="1"/>
</dbReference>
<feature type="transmembrane region" description="Helical" evidence="11">
    <location>
        <begin position="7"/>
        <end position="28"/>
    </location>
</feature>
<keyword evidence="13" id="KW-1185">Reference proteome</keyword>
<dbReference type="Pfam" id="PF01098">
    <property type="entry name" value="FTSW_RODA_SPOVE"/>
    <property type="match status" value="1"/>
</dbReference>
<dbReference type="InterPro" id="IPR001182">
    <property type="entry name" value="FtsW/RodA"/>
</dbReference>
<dbReference type="STRING" id="748449.Halha_1988"/>
<dbReference type="HOGENOM" id="CLU_029243_2_2_9"/>
<dbReference type="GO" id="GO:0009252">
    <property type="term" value="P:peptidoglycan biosynthetic process"/>
    <property type="evidence" value="ECO:0007669"/>
    <property type="project" value="UniProtKB-UniRule"/>
</dbReference>
<dbReference type="AlphaFoldDB" id="L0K9D0"/>
<feature type="transmembrane region" description="Helical" evidence="11">
    <location>
        <begin position="48"/>
        <end position="68"/>
    </location>
</feature>
<comment type="subcellular location">
    <subcellularLocation>
        <location evidence="11">Cell membrane</location>
        <topology evidence="11">Multi-pass membrane protein</topology>
    </subcellularLocation>
    <subcellularLocation>
        <location evidence="1">Membrane</location>
        <topology evidence="1">Multi-pass membrane protein</topology>
    </subcellularLocation>
</comment>
<dbReference type="GO" id="GO:0071555">
    <property type="term" value="P:cell wall organization"/>
    <property type="evidence" value="ECO:0007669"/>
    <property type="project" value="UniProtKB-KW"/>
</dbReference>
<organism evidence="12 13">
    <name type="scientific">Halobacteroides halobius (strain ATCC 35273 / DSM 5150 / MD-1)</name>
    <dbReference type="NCBI Taxonomy" id="748449"/>
    <lineage>
        <taxon>Bacteria</taxon>
        <taxon>Bacillati</taxon>
        <taxon>Bacillota</taxon>
        <taxon>Clostridia</taxon>
        <taxon>Halanaerobiales</taxon>
        <taxon>Halobacteroidaceae</taxon>
        <taxon>Halobacteroides</taxon>
    </lineage>
</organism>
<keyword evidence="3 11" id="KW-0328">Glycosyltransferase</keyword>